<organism evidence="5 11">
    <name type="scientific">Rotaria magnacalcarata</name>
    <dbReference type="NCBI Taxonomy" id="392030"/>
    <lineage>
        <taxon>Eukaryota</taxon>
        <taxon>Metazoa</taxon>
        <taxon>Spiralia</taxon>
        <taxon>Gnathifera</taxon>
        <taxon>Rotifera</taxon>
        <taxon>Eurotatoria</taxon>
        <taxon>Bdelloidea</taxon>
        <taxon>Philodinida</taxon>
        <taxon>Philodinidae</taxon>
        <taxon>Rotaria</taxon>
    </lineage>
</organism>
<dbReference type="EMBL" id="CAJNOV010004924">
    <property type="protein sequence ID" value="CAF1191977.1"/>
    <property type="molecule type" value="Genomic_DNA"/>
</dbReference>
<evidence type="ECO:0000256" key="1">
    <source>
        <dbReference type="SAM" id="MobiDB-lite"/>
    </source>
</evidence>
<feature type="compositionally biased region" description="Basic and acidic residues" evidence="1">
    <location>
        <begin position="205"/>
        <end position="214"/>
    </location>
</feature>
<comment type="caution">
    <text evidence="5">The sequence shown here is derived from an EMBL/GenBank/DDBJ whole genome shotgun (WGS) entry which is preliminary data.</text>
</comment>
<dbReference type="InterPro" id="IPR039869">
    <property type="entry name" value="UBTD1/2"/>
</dbReference>
<dbReference type="InterPro" id="IPR032752">
    <property type="entry name" value="DC-UbP/UBTD2_N"/>
</dbReference>
<feature type="region of interest" description="Disordered" evidence="1">
    <location>
        <begin position="133"/>
        <end position="156"/>
    </location>
</feature>
<feature type="domain" description="Ubiquitin-like" evidence="2">
    <location>
        <begin position="257"/>
        <end position="330"/>
    </location>
</feature>
<dbReference type="Proteomes" id="UP000663834">
    <property type="component" value="Unassembled WGS sequence"/>
</dbReference>
<dbReference type="EMBL" id="CAJNRF010001897">
    <property type="protein sequence ID" value="CAF2030375.1"/>
    <property type="molecule type" value="Genomic_DNA"/>
</dbReference>
<dbReference type="Gene3D" id="1.20.225.20">
    <property type="entry name" value="Ub domain-containing protein, DC-UbP/UBTD2, N-terminal domain"/>
    <property type="match status" value="1"/>
</dbReference>
<evidence type="ECO:0000313" key="7">
    <source>
        <dbReference type="EMBL" id="CAF2155274.1"/>
    </source>
</evidence>
<dbReference type="Gene3D" id="3.10.20.90">
    <property type="entry name" value="Phosphatidylinositol 3-kinase Catalytic Subunit, Chain A, domain 1"/>
    <property type="match status" value="1"/>
</dbReference>
<dbReference type="Proteomes" id="UP000663856">
    <property type="component" value="Unassembled WGS sequence"/>
</dbReference>
<gene>
    <name evidence="3" type="ORF">CJN711_LOCUS11564</name>
    <name evidence="4" type="ORF">KQP761_LOCUS38278</name>
    <name evidence="7" type="ORF">MBJ925_LOCUS32058</name>
    <name evidence="8" type="ORF">OVN521_LOCUS4945</name>
    <name evidence="9" type="ORF">SMN809_LOCUS7565</name>
    <name evidence="10" type="ORF">UXM345_LOCUS12233</name>
    <name evidence="5" type="ORF">WKI299_LOCUS6517</name>
    <name evidence="6" type="ORF">XDN619_LOCUS7310</name>
</gene>
<evidence type="ECO:0000313" key="5">
    <source>
        <dbReference type="EMBL" id="CAF2030375.1"/>
    </source>
</evidence>
<dbReference type="EMBL" id="CAJOBG010000475">
    <property type="protein sequence ID" value="CAF3819283.1"/>
    <property type="molecule type" value="Genomic_DNA"/>
</dbReference>
<dbReference type="Pfam" id="PF00240">
    <property type="entry name" value="ubiquitin"/>
    <property type="match status" value="1"/>
</dbReference>
<dbReference type="EMBL" id="CAJNRE010017454">
    <property type="protein sequence ID" value="CAF2155274.1"/>
    <property type="molecule type" value="Genomic_DNA"/>
</dbReference>
<dbReference type="Pfam" id="PF16455">
    <property type="entry name" value="UBD"/>
    <property type="match status" value="1"/>
</dbReference>
<dbReference type="InterPro" id="IPR029071">
    <property type="entry name" value="Ubiquitin-like_domsf"/>
</dbReference>
<dbReference type="EMBL" id="CAJOBF010001263">
    <property type="protein sequence ID" value="CAF3931741.1"/>
    <property type="molecule type" value="Genomic_DNA"/>
</dbReference>
<proteinExistence type="predicted"/>
<evidence type="ECO:0000313" key="4">
    <source>
        <dbReference type="EMBL" id="CAF1685298.1"/>
    </source>
</evidence>
<sequence>MGGCVSHNRDNHSHRRRRSQSSRSNTTTSGAVGRNKPLNRSACRPKWKSDVPITENQLRRKREEYWDTAPAFDGRKEIWDALRGACYSIEQNDIDLAQSIINCANISLPHGTLLDCYDELGTRYQLPIYVLSPPTNIVDGEQSSVDSRGDNESGTGEIDLAMTAAADRERDYGGNHSSSSSSSTTITTNNQSHTTKSSSSSTTYHIDHNPIVREIKKHRRKQKSNADSGNDSSSTNTTTPSSIVNQQQANIDHDVEIPIKFRLSNGKEHRLYCKQNEKIRNIKRRLALLENGDIDSQAQRLFFGGKLLRDRSVIWEAHLQRNFVVQVVLTDKTVASTSVITTSDHQINANDETDHSITTPVQLTDSSRIEKI</sequence>
<dbReference type="Proteomes" id="UP000663866">
    <property type="component" value="Unassembled WGS sequence"/>
</dbReference>
<name>A0A816N5X7_9BILA</name>
<feature type="compositionally biased region" description="Low complexity" evidence="1">
    <location>
        <begin position="225"/>
        <end position="242"/>
    </location>
</feature>
<dbReference type="InterPro" id="IPR000626">
    <property type="entry name" value="Ubiquitin-like_dom"/>
</dbReference>
<protein>
    <recommendedName>
        <fullName evidence="2">Ubiquitin-like domain-containing protein</fullName>
    </recommendedName>
</protein>
<dbReference type="PROSITE" id="PS50053">
    <property type="entry name" value="UBIQUITIN_2"/>
    <property type="match status" value="1"/>
</dbReference>
<dbReference type="InterPro" id="IPR038169">
    <property type="entry name" value="DC-UbP/UBTD2_N_sf"/>
</dbReference>
<reference evidence="5" key="1">
    <citation type="submission" date="2021-02" db="EMBL/GenBank/DDBJ databases">
        <authorList>
            <person name="Nowell W R."/>
        </authorList>
    </citation>
    <scope>NUCLEOTIDE SEQUENCE</scope>
</reference>
<dbReference type="SUPFAM" id="SSF54236">
    <property type="entry name" value="Ubiquitin-like"/>
    <property type="match status" value="1"/>
</dbReference>
<evidence type="ECO:0000313" key="11">
    <source>
        <dbReference type="Proteomes" id="UP000663856"/>
    </source>
</evidence>
<keyword evidence="12" id="KW-1185">Reference proteome</keyword>
<accession>A0A816N5X7</accession>
<dbReference type="EMBL" id="CAJNOW010021762">
    <property type="protein sequence ID" value="CAF1685298.1"/>
    <property type="molecule type" value="Genomic_DNA"/>
</dbReference>
<dbReference type="EMBL" id="CAJNRG010002204">
    <property type="protein sequence ID" value="CAF2044307.1"/>
    <property type="molecule type" value="Genomic_DNA"/>
</dbReference>
<evidence type="ECO:0000313" key="3">
    <source>
        <dbReference type="EMBL" id="CAF1191977.1"/>
    </source>
</evidence>
<evidence type="ECO:0000259" key="2">
    <source>
        <dbReference type="PROSITE" id="PS50053"/>
    </source>
</evidence>
<dbReference type="PANTHER" id="PTHR13609">
    <property type="entry name" value="UBIQUITIN DOMAIN CONTAINING 1 PROTEIN-RELATED"/>
    <property type="match status" value="1"/>
</dbReference>
<evidence type="ECO:0000313" key="9">
    <source>
        <dbReference type="EMBL" id="CAF3918993.1"/>
    </source>
</evidence>
<dbReference type="AlphaFoldDB" id="A0A816N5X7"/>
<evidence type="ECO:0000313" key="8">
    <source>
        <dbReference type="EMBL" id="CAF3819283.1"/>
    </source>
</evidence>
<evidence type="ECO:0000313" key="10">
    <source>
        <dbReference type="EMBL" id="CAF3931741.1"/>
    </source>
</evidence>
<evidence type="ECO:0000313" key="12">
    <source>
        <dbReference type="Proteomes" id="UP000663866"/>
    </source>
</evidence>
<feature type="compositionally biased region" description="Low complexity" evidence="1">
    <location>
        <begin position="175"/>
        <end position="203"/>
    </location>
</feature>
<evidence type="ECO:0000313" key="6">
    <source>
        <dbReference type="EMBL" id="CAF2044307.1"/>
    </source>
</evidence>
<dbReference type="Proteomes" id="UP000663887">
    <property type="component" value="Unassembled WGS sequence"/>
</dbReference>
<feature type="region of interest" description="Disordered" evidence="1">
    <location>
        <begin position="1"/>
        <end position="46"/>
    </location>
</feature>
<dbReference type="OrthoDB" id="1640476at2759"/>
<dbReference type="Proteomes" id="UP000663855">
    <property type="component" value="Unassembled WGS sequence"/>
</dbReference>
<dbReference type="Proteomes" id="UP000663842">
    <property type="component" value="Unassembled WGS sequence"/>
</dbReference>
<dbReference type="Proteomes" id="UP000676336">
    <property type="component" value="Unassembled WGS sequence"/>
</dbReference>
<dbReference type="EMBL" id="CAJOBI010002215">
    <property type="protein sequence ID" value="CAF3918993.1"/>
    <property type="molecule type" value="Genomic_DNA"/>
</dbReference>
<feature type="region of interest" description="Disordered" evidence="1">
    <location>
        <begin position="169"/>
        <end position="250"/>
    </location>
</feature>
<dbReference type="Proteomes" id="UP000663824">
    <property type="component" value="Unassembled WGS sequence"/>
</dbReference>